<keyword evidence="2" id="KW-1185">Reference proteome</keyword>
<protein>
    <recommendedName>
        <fullName evidence="3">Outer membrane protein</fullName>
    </recommendedName>
</protein>
<evidence type="ECO:0000313" key="1">
    <source>
        <dbReference type="EMBL" id="AFG36862.1"/>
    </source>
</evidence>
<dbReference type="KEGG" id="sfc:Spiaf_0767"/>
<dbReference type="SUPFAM" id="SSF56954">
    <property type="entry name" value="Outer membrane efflux proteins (OEP)"/>
    <property type="match status" value="1"/>
</dbReference>
<dbReference type="Proteomes" id="UP000007383">
    <property type="component" value="Chromosome"/>
</dbReference>
<dbReference type="STRING" id="889378.Spiaf_0767"/>
<dbReference type="GO" id="GO:0015562">
    <property type="term" value="F:efflux transmembrane transporter activity"/>
    <property type="evidence" value="ECO:0007669"/>
    <property type="project" value="InterPro"/>
</dbReference>
<dbReference type="Gene3D" id="1.20.1600.10">
    <property type="entry name" value="Outer membrane efflux proteins (OEP)"/>
    <property type="match status" value="1"/>
</dbReference>
<proteinExistence type="predicted"/>
<accession>H9UH69</accession>
<reference evidence="2" key="1">
    <citation type="journal article" date="2013" name="Stand. Genomic Sci.">
        <title>Complete genome sequence of the halophilic bacterium Spirochaeta africana type strain (Z-7692(T)) from the alkaline Lake Magadi in the East African Rift.</title>
        <authorList>
            <person name="Liolos K."/>
            <person name="Abt B."/>
            <person name="Scheuner C."/>
            <person name="Teshima H."/>
            <person name="Held B."/>
            <person name="Lapidus A."/>
            <person name="Nolan M."/>
            <person name="Lucas S."/>
            <person name="Deshpande S."/>
            <person name="Cheng J.F."/>
            <person name="Tapia R."/>
            <person name="Goodwin L.A."/>
            <person name="Pitluck S."/>
            <person name="Pagani I."/>
            <person name="Ivanova N."/>
            <person name="Mavromatis K."/>
            <person name="Mikhailova N."/>
            <person name="Huntemann M."/>
            <person name="Pati A."/>
            <person name="Chen A."/>
            <person name="Palaniappan K."/>
            <person name="Land M."/>
            <person name="Rohde M."/>
            <person name="Tindall B.J."/>
            <person name="Detter J.C."/>
            <person name="Goker M."/>
            <person name="Bristow J."/>
            <person name="Eisen J.A."/>
            <person name="Markowitz V."/>
            <person name="Hugenholtz P."/>
            <person name="Woyke T."/>
            <person name="Klenk H.P."/>
            <person name="Kyrpides N.C."/>
        </authorList>
    </citation>
    <scope>NUCLEOTIDE SEQUENCE</scope>
    <source>
        <strain evidence="2">ATCC 700263 / DSM 8902 / Z-7692</strain>
    </source>
</reference>
<name>H9UH69_SPIAZ</name>
<organism evidence="1 2">
    <name type="scientific">Spirochaeta africana (strain ATCC 700263 / DSM 8902 / Z-7692)</name>
    <dbReference type="NCBI Taxonomy" id="889378"/>
    <lineage>
        <taxon>Bacteria</taxon>
        <taxon>Pseudomonadati</taxon>
        <taxon>Spirochaetota</taxon>
        <taxon>Spirochaetia</taxon>
        <taxon>Spirochaetales</taxon>
        <taxon>Spirochaetaceae</taxon>
        <taxon>Spirochaeta</taxon>
    </lineage>
</organism>
<sequence>MISRLVPAALLGCLVSLSVTGLENSLEQLLVGSQRLEETRLQREIARIGADEIGVDRLPELYLQAPSAYRIDIPPEGDHSWQAQLGVRQQLPFGIASDVSWQHGLRHRESEFIEATEFSDEEKIPGGFMHSLSAEAGLTVPLYVSRYWNLPSVQRTTAHDRAAAAHTRDRTRLIREFLADWFSLYRNYLEVKQARQHEVFALSAVELQEQLIERGERAVHTLWEYQRSAHEAERERIQREHAYDRATEQMHVRHGIEFPENPELPDSRFSWQYYGISPLYPTEHRVMQLDSKTEELSYQRSRQGSAPRLSLSFSLAGPTQETAGDIREGFTDQFGDWDDWSPSLSVGFSLSSRDVQSAARDSQRHRLSAHLTVLETSHRLQQHETDINHLITLRDNYARLYQRESEAVQNMQRYYSDVLQQHERGEIDTRTLQEIQLSLSDMQTALSLTESHLQETRLELELLAGGPIDR</sequence>
<dbReference type="AlphaFoldDB" id="H9UH69"/>
<dbReference type="PATRIC" id="fig|889378.3.peg.772"/>
<dbReference type="RefSeq" id="WP_014454859.1">
    <property type="nucleotide sequence ID" value="NC_017098.1"/>
</dbReference>
<evidence type="ECO:0008006" key="3">
    <source>
        <dbReference type="Google" id="ProtNLM"/>
    </source>
</evidence>
<dbReference type="HOGENOM" id="CLU_581249_0_0_12"/>
<gene>
    <name evidence="1" type="ordered locus">Spiaf_0767</name>
</gene>
<dbReference type="EMBL" id="CP003282">
    <property type="protein sequence ID" value="AFG36862.1"/>
    <property type="molecule type" value="Genomic_DNA"/>
</dbReference>
<evidence type="ECO:0000313" key="2">
    <source>
        <dbReference type="Proteomes" id="UP000007383"/>
    </source>
</evidence>